<evidence type="ECO:0000256" key="3">
    <source>
        <dbReference type="SAM" id="MobiDB-lite"/>
    </source>
</evidence>
<evidence type="ECO:0000256" key="2">
    <source>
        <dbReference type="RuleBase" id="RU363120"/>
    </source>
</evidence>
<dbReference type="VEuPathDB" id="FungiDB:TRICI_003350"/>
<comment type="similarity">
    <text evidence="1 2">Belongs to the endosulfine family.</text>
</comment>
<evidence type="ECO:0000256" key="1">
    <source>
        <dbReference type="ARBA" id="ARBA00010520"/>
    </source>
</evidence>
<dbReference type="InterPro" id="IPR006760">
    <property type="entry name" value="Endosulphine"/>
</dbReference>
<keyword evidence="5" id="KW-1185">Reference proteome</keyword>
<reference evidence="4" key="1">
    <citation type="journal article" date="2019" name="G3 (Bethesda)">
        <title>Genome Assemblies of Two Rare Opportunistic Yeast Pathogens: Diutina rugosa (syn. Candida rugosa) and Trichomonascus ciferrii (syn. Candida ciferrii).</title>
        <authorList>
            <person name="Mixao V."/>
            <person name="Saus E."/>
            <person name="Hansen A.P."/>
            <person name="Lass-Florl C."/>
            <person name="Gabaldon T."/>
        </authorList>
    </citation>
    <scope>NUCLEOTIDE SEQUENCE</scope>
    <source>
        <strain evidence="4">CBS 4856</strain>
    </source>
</reference>
<evidence type="ECO:0000313" key="5">
    <source>
        <dbReference type="Proteomes" id="UP000761534"/>
    </source>
</evidence>
<dbReference type="OrthoDB" id="5949865at2759"/>
<accession>A0A642V404</accession>
<gene>
    <name evidence="4" type="ORF">TRICI_003350</name>
</gene>
<proteinExistence type="inferred from homology"/>
<dbReference type="PANTHER" id="PTHR10358">
    <property type="entry name" value="ENDOSULFINE"/>
    <property type="match status" value="1"/>
</dbReference>
<dbReference type="PANTHER" id="PTHR10358:SF6">
    <property type="entry name" value="ENDOSULFINE, ISOFORM A"/>
    <property type="match status" value="1"/>
</dbReference>
<evidence type="ECO:0000313" key="4">
    <source>
        <dbReference type="EMBL" id="KAA8912807.1"/>
    </source>
</evidence>
<dbReference type="EMBL" id="SWFS01000246">
    <property type="protein sequence ID" value="KAA8912807.1"/>
    <property type="molecule type" value="Genomic_DNA"/>
</dbReference>
<organism evidence="4 5">
    <name type="scientific">Trichomonascus ciferrii</name>
    <dbReference type="NCBI Taxonomy" id="44093"/>
    <lineage>
        <taxon>Eukaryota</taxon>
        <taxon>Fungi</taxon>
        <taxon>Dikarya</taxon>
        <taxon>Ascomycota</taxon>
        <taxon>Saccharomycotina</taxon>
        <taxon>Dipodascomycetes</taxon>
        <taxon>Dipodascales</taxon>
        <taxon>Trichomonascaceae</taxon>
        <taxon>Trichomonascus</taxon>
        <taxon>Trichomonascus ciferrii complex</taxon>
    </lineage>
</organism>
<sequence>MAPQLSAEEQKLQRMYGKLPSKSDILNKKLKDRKYFDSGDYALSQAGRASTVGVTAVGSKHPNPDSIPRSNAAPRKR</sequence>
<name>A0A642V404_9ASCO</name>
<feature type="region of interest" description="Disordered" evidence="3">
    <location>
        <begin position="47"/>
        <end position="77"/>
    </location>
</feature>
<comment type="function">
    <text evidence="2">Plays an essential role in initiation of the G0 program by preventing the degradation of specific nutrient-regulated mRNAs via the 5'-3' mRNA decay pathway.</text>
</comment>
<dbReference type="GO" id="GO:0005737">
    <property type="term" value="C:cytoplasm"/>
    <property type="evidence" value="ECO:0007669"/>
    <property type="project" value="TreeGrafter"/>
</dbReference>
<comment type="caution">
    <text evidence="4">The sequence shown here is derived from an EMBL/GenBank/DDBJ whole genome shotgun (WGS) entry which is preliminary data.</text>
</comment>
<protein>
    <recommendedName>
        <fullName evidence="2">mRNA stability protein</fullName>
    </recommendedName>
</protein>
<dbReference type="GO" id="GO:0004864">
    <property type="term" value="F:protein phosphatase inhibitor activity"/>
    <property type="evidence" value="ECO:0007669"/>
    <property type="project" value="TreeGrafter"/>
</dbReference>
<dbReference type="Proteomes" id="UP000761534">
    <property type="component" value="Unassembled WGS sequence"/>
</dbReference>
<dbReference type="AlphaFoldDB" id="A0A642V404"/>
<dbReference type="Pfam" id="PF04667">
    <property type="entry name" value="Endosulfine"/>
    <property type="match status" value="1"/>
</dbReference>